<accession>A0A5B9DAP2</accession>
<dbReference type="AlphaFoldDB" id="A0A5B9DAP2"/>
<evidence type="ECO:0000313" key="2">
    <source>
        <dbReference type="Proteomes" id="UP000321408"/>
    </source>
</evidence>
<protein>
    <submittedName>
        <fullName evidence="1">L-2-amino-thiazoline-4-carboxylic acid hydrolase</fullName>
    </submittedName>
</protein>
<name>A0A5B9DAP2_9ARCH</name>
<sequence length="283" mass="33525">MKVLSESYQRDVNKTQKIELFKYFQAQFDELDMFLSEIQKEQPTWMDEIFKEYTSILREKTNPKQSIEIFSMDLFSPTNWKVIGNYLDKLLVLQHAMLSFLDIINTPKNNKKVLDKEDIVEVPFGNYVRFAYYHVYYFFHAIMNLHGKEIAYDLARKVATKFYSKPNPKGKKFDGLVPFMSWMADLCKTTHDFTIGEIDNGSVIMHTKECLWGEALKEVEDPNLMYFLICMGDFYSATKYNENFVLTRNKTILQNHGICDFCYHDKRKESEIVHPDESFWNSL</sequence>
<dbReference type="InterPro" id="IPR026002">
    <property type="entry name" value="ATC_hydrolase-like"/>
</dbReference>
<evidence type="ECO:0000313" key="1">
    <source>
        <dbReference type="EMBL" id="QEE16194.1"/>
    </source>
</evidence>
<keyword evidence="2" id="KW-1185">Reference proteome</keyword>
<organism evidence="1 2">
    <name type="scientific">Promethearchaeum syntrophicum</name>
    <dbReference type="NCBI Taxonomy" id="2594042"/>
    <lineage>
        <taxon>Archaea</taxon>
        <taxon>Promethearchaeati</taxon>
        <taxon>Promethearchaeota</taxon>
        <taxon>Promethearchaeia</taxon>
        <taxon>Promethearchaeales</taxon>
        <taxon>Promethearchaeaceae</taxon>
        <taxon>Promethearchaeum</taxon>
    </lineage>
</organism>
<keyword evidence="1" id="KW-0378">Hydrolase</keyword>
<dbReference type="GeneID" id="41330014"/>
<gene>
    <name evidence="1" type="ORF">DSAG12_02024</name>
</gene>
<dbReference type="EMBL" id="CP042905">
    <property type="protein sequence ID" value="QEE16194.1"/>
    <property type="molecule type" value="Genomic_DNA"/>
</dbReference>
<proteinExistence type="predicted"/>
<reference evidence="1 2" key="2">
    <citation type="journal article" date="2024" name="Int. J. Syst. Evol. Microbiol.">
        <title>Promethearchaeum syntrophicum gen. nov., sp. nov., an anaerobic, obligately syntrophic archaeon, the first isolate of the lineage 'Asgard' archaea, and proposal of the new archaeal phylum Promethearchaeota phyl. nov. and kingdom Promethearchaeati regn. nov.</title>
        <authorList>
            <person name="Imachi H."/>
            <person name="Nobu M.K."/>
            <person name="Kato S."/>
            <person name="Takaki Y."/>
            <person name="Miyazaki M."/>
            <person name="Miyata M."/>
            <person name="Ogawara M."/>
            <person name="Saito Y."/>
            <person name="Sakai S."/>
            <person name="Tahara Y.O."/>
            <person name="Takano Y."/>
            <person name="Tasumi E."/>
            <person name="Uematsu K."/>
            <person name="Yoshimura T."/>
            <person name="Itoh T."/>
            <person name="Ohkuma M."/>
            <person name="Takai K."/>
        </authorList>
    </citation>
    <scope>NUCLEOTIDE SEQUENCE [LARGE SCALE GENOMIC DNA]</scope>
    <source>
        <strain evidence="1 2">MK-D1</strain>
    </source>
</reference>
<dbReference type="Pfam" id="PF14196">
    <property type="entry name" value="ATC_hydrolase"/>
    <property type="match status" value="1"/>
</dbReference>
<dbReference type="Proteomes" id="UP000321408">
    <property type="component" value="Chromosome"/>
</dbReference>
<dbReference type="RefSeq" id="WP_147663073.1">
    <property type="nucleotide sequence ID" value="NZ_CP042905.2"/>
</dbReference>
<dbReference type="KEGG" id="psyt:DSAG12_02024"/>
<reference evidence="1 2" key="1">
    <citation type="journal article" date="2020" name="Nature">
        <title>Isolation of an archaeon at the prokaryote-eukaryote interface.</title>
        <authorList>
            <person name="Imachi H."/>
            <person name="Nobu M.K."/>
            <person name="Nakahara N."/>
            <person name="Morono Y."/>
            <person name="Ogawara M."/>
            <person name="Takaki Y."/>
            <person name="Takano Y."/>
            <person name="Uematsu K."/>
            <person name="Ikuta T."/>
            <person name="Ito M."/>
            <person name="Matsui Y."/>
            <person name="Miyazaki M."/>
            <person name="Murata K."/>
            <person name="Saito Y."/>
            <person name="Sakai S."/>
            <person name="Song C."/>
            <person name="Tasumi E."/>
            <person name="Yamanaka Y."/>
            <person name="Yamaguchi T."/>
            <person name="Kamagata Y."/>
            <person name="Tamaki H."/>
            <person name="Takai K."/>
        </authorList>
    </citation>
    <scope>NUCLEOTIDE SEQUENCE [LARGE SCALE GENOMIC DNA]</scope>
    <source>
        <strain evidence="1 2">MK-D1</strain>
    </source>
</reference>